<evidence type="ECO:0000313" key="2">
    <source>
        <dbReference type="Proteomes" id="UP000707352"/>
    </source>
</evidence>
<dbReference type="Proteomes" id="UP000707352">
    <property type="component" value="Unassembled WGS sequence"/>
</dbReference>
<name>A0ABX0VBU3_9HYPH</name>
<gene>
    <name evidence="1" type="ORF">HB375_11940</name>
</gene>
<proteinExistence type="predicted"/>
<keyword evidence="2" id="KW-1185">Reference proteome</keyword>
<accession>A0ABX0VBU3</accession>
<organism evidence="1 2">
    <name type="scientific">Microvirga terricola</name>
    <dbReference type="NCBI Taxonomy" id="2719797"/>
    <lineage>
        <taxon>Bacteria</taxon>
        <taxon>Pseudomonadati</taxon>
        <taxon>Pseudomonadota</taxon>
        <taxon>Alphaproteobacteria</taxon>
        <taxon>Hyphomicrobiales</taxon>
        <taxon>Methylobacteriaceae</taxon>
        <taxon>Microvirga</taxon>
    </lineage>
</organism>
<comment type="caution">
    <text evidence="1">The sequence shown here is derived from an EMBL/GenBank/DDBJ whole genome shotgun (WGS) entry which is preliminary data.</text>
</comment>
<sequence length="116" mass="13293">MKQSLKRDGSMQPSGQMSLMIEWSWRIEDRTSIRCGSWSDEALWPDVFALLLGSEVRHVKTFGRLPEIEVGLSNEMHVLSFMTDEGLPAWTLFDRRGPQECWISVEQEGLTIGGHR</sequence>
<dbReference type="EMBL" id="JAATJS010000003">
    <property type="protein sequence ID" value="NIX77320.1"/>
    <property type="molecule type" value="Genomic_DNA"/>
</dbReference>
<reference evidence="1 2" key="1">
    <citation type="submission" date="2020-03" db="EMBL/GenBank/DDBJ databases">
        <title>The genome sequence of Microvirga sp. c23x22.</title>
        <authorList>
            <person name="Zhang X."/>
        </authorList>
    </citation>
    <scope>NUCLEOTIDE SEQUENCE [LARGE SCALE GENOMIC DNA]</scope>
    <source>
        <strain evidence="2">c23x22</strain>
    </source>
</reference>
<protein>
    <submittedName>
        <fullName evidence="1">Uncharacterized protein</fullName>
    </submittedName>
</protein>
<evidence type="ECO:0000313" key="1">
    <source>
        <dbReference type="EMBL" id="NIX77320.1"/>
    </source>
</evidence>